<keyword evidence="1" id="KW-0862">Zinc</keyword>
<dbReference type="InterPro" id="IPR013216">
    <property type="entry name" value="Methyltransf_11"/>
</dbReference>
<feature type="binding site" evidence="2">
    <location>
        <begin position="104"/>
        <end position="105"/>
    </location>
    <ligand>
        <name>S-adenosyl-L-methionine</name>
        <dbReference type="ChEBI" id="CHEBI:59789"/>
    </ligand>
</feature>
<gene>
    <name evidence="4" type="ORF">RU86_GL001532</name>
</gene>
<feature type="binding site" evidence="1">
    <location>
        <position position="38"/>
    </location>
    <ligand>
        <name>Zn(2+)</name>
        <dbReference type="ChEBI" id="CHEBI:29105"/>
    </ligand>
</feature>
<proteinExistence type="predicted"/>
<evidence type="ECO:0000256" key="2">
    <source>
        <dbReference type="PIRSR" id="PIRSR018249-2"/>
    </source>
</evidence>
<organism evidence="4 5">
    <name type="scientific">Pseudolactococcus piscium</name>
    <dbReference type="NCBI Taxonomy" id="1364"/>
    <lineage>
        <taxon>Bacteria</taxon>
        <taxon>Bacillati</taxon>
        <taxon>Bacillota</taxon>
        <taxon>Bacilli</taxon>
        <taxon>Lactobacillales</taxon>
        <taxon>Streptococcaceae</taxon>
        <taxon>Pseudolactococcus</taxon>
    </lineage>
</organism>
<feature type="binding site" evidence="1">
    <location>
        <position position="22"/>
    </location>
    <ligand>
        <name>Zn(2+)</name>
        <dbReference type="ChEBI" id="CHEBI:29105"/>
    </ligand>
</feature>
<keyword evidence="4" id="KW-0489">Methyltransferase</keyword>
<dbReference type="GO" id="GO:0032259">
    <property type="term" value="P:methylation"/>
    <property type="evidence" value="ECO:0007669"/>
    <property type="project" value="UniProtKB-KW"/>
</dbReference>
<dbReference type="PIRSF" id="PIRSF018249">
    <property type="entry name" value="MyrA_prd"/>
    <property type="match status" value="1"/>
</dbReference>
<reference evidence="4 5" key="1">
    <citation type="submission" date="2014-12" db="EMBL/GenBank/DDBJ databases">
        <title>Draft genome sequences of 10 type strains of Lactococcus.</title>
        <authorList>
            <person name="Sun Z."/>
            <person name="Zhong Z."/>
            <person name="Liu W."/>
            <person name="Zhang W."/>
            <person name="Zhang H."/>
        </authorList>
    </citation>
    <scope>NUCLEOTIDE SEQUENCE [LARGE SCALE GENOMIC DNA]</scope>
    <source>
        <strain evidence="4 5">DSM 6634</strain>
    </source>
</reference>
<feature type="binding site" evidence="2">
    <location>
        <position position="81"/>
    </location>
    <ligand>
        <name>S-adenosyl-L-methionine</name>
        <dbReference type="ChEBI" id="CHEBI:59789"/>
    </ligand>
</feature>
<evidence type="ECO:0000313" key="4">
    <source>
        <dbReference type="EMBL" id="PCS08507.1"/>
    </source>
</evidence>
<dbReference type="GO" id="GO:0008757">
    <property type="term" value="F:S-adenosylmethionine-dependent methyltransferase activity"/>
    <property type="evidence" value="ECO:0007669"/>
    <property type="project" value="InterPro"/>
</dbReference>
<dbReference type="GO" id="GO:0046872">
    <property type="term" value="F:metal ion binding"/>
    <property type="evidence" value="ECO:0007669"/>
    <property type="project" value="UniProtKB-KW"/>
</dbReference>
<dbReference type="SUPFAM" id="SSF53335">
    <property type="entry name" value="S-adenosyl-L-methionine-dependent methyltransferases"/>
    <property type="match status" value="1"/>
</dbReference>
<keyword evidence="2" id="KW-0949">S-adenosyl-L-methionine</keyword>
<dbReference type="Proteomes" id="UP000218282">
    <property type="component" value="Unassembled WGS sequence"/>
</dbReference>
<dbReference type="InterPro" id="IPR016718">
    <property type="entry name" value="rRNA_m1G-MeTrfase_A_prd"/>
</dbReference>
<dbReference type="Gene3D" id="3.40.50.150">
    <property type="entry name" value="Vaccinia Virus protein VP39"/>
    <property type="match status" value="1"/>
</dbReference>
<dbReference type="InterPro" id="IPR029063">
    <property type="entry name" value="SAM-dependent_MTases_sf"/>
</dbReference>
<feature type="domain" description="Methyltransferase type 11" evidence="3">
    <location>
        <begin position="98"/>
        <end position="180"/>
    </location>
</feature>
<feature type="binding site" evidence="2">
    <location>
        <position position="189"/>
    </location>
    <ligand>
        <name>S-adenosyl-L-methionine</name>
        <dbReference type="ChEBI" id="CHEBI:59789"/>
    </ligand>
</feature>
<protein>
    <submittedName>
        <fullName evidence="4">rRNA (Guanine-N1-)-methyltransferase</fullName>
    </submittedName>
</protein>
<keyword evidence="4" id="KW-0808">Transferase</keyword>
<dbReference type="Pfam" id="PF08241">
    <property type="entry name" value="Methyltransf_11"/>
    <property type="match status" value="1"/>
</dbReference>
<evidence type="ECO:0000256" key="1">
    <source>
        <dbReference type="PIRSR" id="PIRSR018249-1"/>
    </source>
</evidence>
<accession>A0A2A5S4R5</accession>
<feature type="binding site" evidence="1">
    <location>
        <position position="25"/>
    </location>
    <ligand>
        <name>Zn(2+)</name>
        <dbReference type="ChEBI" id="CHEBI:29105"/>
    </ligand>
</feature>
<keyword evidence="1" id="KW-0479">Metal-binding</keyword>
<dbReference type="EMBL" id="JXJW01000003">
    <property type="protein sequence ID" value="PCS08507.1"/>
    <property type="molecule type" value="Genomic_DNA"/>
</dbReference>
<evidence type="ECO:0000313" key="5">
    <source>
        <dbReference type="Proteomes" id="UP000218282"/>
    </source>
</evidence>
<sequence>MMLKKIDKAARYLAKNSPSLRCPICQSSVKLDGYALICQHGHTYNLNKKGSINFLTIKPDTTHYTRAMFEPRRQLIQAGMYAPVLAEIQNRLTSGNLLDVGSGEGSFLNLLKVEGSKFGFDIARDGINMASEYTELEAFFSLADLTNLPFSDQAMGTVLNIFTPSNYREFKRVLTDDGQVIKVIPDQFYLQELRTAFGMAVDYDNQEVIRKFAENFPDYTQKEVKYTFELPPQLRNAFLSMSPLEWQVSASEKARIAQNPPQVATIHVQILQGKKS</sequence>
<comment type="caution">
    <text evidence="4">The sequence shown here is derived from an EMBL/GenBank/DDBJ whole genome shotgun (WGS) entry which is preliminary data.</text>
</comment>
<name>A0A2A5S4R5_9LACT</name>
<evidence type="ECO:0000259" key="3">
    <source>
        <dbReference type="Pfam" id="PF08241"/>
    </source>
</evidence>
<keyword evidence="5" id="KW-1185">Reference proteome</keyword>
<dbReference type="AlphaFoldDB" id="A0A2A5S4R5"/>
<feature type="binding site" evidence="1">
    <location>
        <position position="42"/>
    </location>
    <ligand>
        <name>Zn(2+)</name>
        <dbReference type="ChEBI" id="CHEBI:29105"/>
    </ligand>
</feature>